<dbReference type="GO" id="GO:0012505">
    <property type="term" value="C:endomembrane system"/>
    <property type="evidence" value="ECO:0007669"/>
    <property type="project" value="UniProtKB-SubCell"/>
</dbReference>
<dbReference type="InterPro" id="IPR002013">
    <property type="entry name" value="SAC_dom"/>
</dbReference>
<dbReference type="InParanoid" id="D3BB96"/>
<sequence length="933" mass="108632">MDKNNNTFTNNNGNSSVNNTTTTTTSSSSPSSSSTTTDRTNFKQSFWSNLNKNDNQTVNNNIKNVESNYVMPITSFSMQKFVLYETRSRFYLVGSNRTKSRFRLLKIDRTTEEDVVISEDPTEYNKQQLQELLTMIENANREGLSRVCSAYGILGFIRFLHGYYIILITKRRKVGVIGTHLIYGIDDTTYVYVPTSVPRTNSPDFVDETRYKGLFLGLDLTKDFFFSYTYDLTRTLQFNMTRYFHHPAPKTSQIHFNEQFAWNHFLLERLVQQSQTPHWTLPIIHGFFLQEKIDIFGKAVDFILIARRSRHYAGARFLKRGINENGHVANDVETEQIVQEPLSGNTRQAQFTSYVQVRGSIPLYWEQDNNIITPKPPIQMQRMEPFFASTILHFQHLFRRYGSPVVILNLVKSNEKKPRESILLNEFTKCVEQLNEMLPPEHQLLYRAWDFHKAAKAKDEDHMGWLDSFAQQTIQKTGIFHSSKKLYATELSEQCRGATLFRYGDSGTEQVGIARTNCIDSLDRTNTAQFCIGKCALAHQLYVMGYIEEPSIDFNTGVVEVLIEMYEACGNQIALQYGGSELANTIKTYTKNSLSSQSRDLMTTIKRYISNSFIDVDKQHSINLFLGYFVPSRMAENIPLWNLETDHYLHNKTERKQHHLLAYTNWWDEPLKDFKKTSLVANYAEKHSVIQLMKQRAVEFEDNFYKADTYSWIDNHFEYRFNDPIRFRNQISPLANYLESPNLVKKKKNQNGESTSNNQNKDNDENRYDIKRWVFSITKGNRGNKQREDPNTRNGNTDVTSNTKQEDQLKQNEYQPFKEFGIELGTKPIEQDSFASYCQPLEKNINIHQSKYNSQDIYSNTFYSDAEQTKQDLKSFYYHSYLQSHGNKSVYPVVPDNETIYEYHVGSLKNMLMQEQFVNVTKKMHNTTTDGFT</sequence>
<organism evidence="6 7">
    <name type="scientific">Heterostelium pallidum (strain ATCC 26659 / Pp 5 / PN500)</name>
    <name type="common">Cellular slime mold</name>
    <name type="synonym">Polysphondylium pallidum</name>
    <dbReference type="NCBI Taxonomy" id="670386"/>
    <lineage>
        <taxon>Eukaryota</taxon>
        <taxon>Amoebozoa</taxon>
        <taxon>Evosea</taxon>
        <taxon>Eumycetozoa</taxon>
        <taxon>Dictyostelia</taxon>
        <taxon>Acytosteliales</taxon>
        <taxon>Acytosteliaceae</taxon>
        <taxon>Heterostelium</taxon>
    </lineage>
</organism>
<evidence type="ECO:0000256" key="4">
    <source>
        <dbReference type="SAM" id="MobiDB-lite"/>
    </source>
</evidence>
<dbReference type="FunCoup" id="D3BB96">
    <property type="interactions" value="264"/>
</dbReference>
<accession>D3BB96</accession>
<dbReference type="GO" id="GO:0046856">
    <property type="term" value="P:phosphatidylinositol dephosphorylation"/>
    <property type="evidence" value="ECO:0007669"/>
    <property type="project" value="InterPro"/>
</dbReference>
<evidence type="ECO:0000259" key="5">
    <source>
        <dbReference type="PROSITE" id="PS50275"/>
    </source>
</evidence>
<evidence type="ECO:0000313" key="7">
    <source>
        <dbReference type="Proteomes" id="UP000001396"/>
    </source>
</evidence>
<name>D3BB96_HETP5</name>
<comment type="subcellular location">
    <subcellularLocation>
        <location evidence="1">Endomembrane system</location>
    </subcellularLocation>
</comment>
<dbReference type="GO" id="GO:0043813">
    <property type="term" value="F:phosphatidylinositol-3,5-bisphosphate 5-phosphatase activity"/>
    <property type="evidence" value="ECO:0007669"/>
    <property type="project" value="InterPro"/>
</dbReference>
<evidence type="ECO:0000313" key="6">
    <source>
        <dbReference type="EMBL" id="EFA81303.1"/>
    </source>
</evidence>
<evidence type="ECO:0000256" key="2">
    <source>
        <dbReference type="ARBA" id="ARBA00022801"/>
    </source>
</evidence>
<feature type="region of interest" description="Disordered" evidence="4">
    <location>
        <begin position="779"/>
        <end position="808"/>
    </location>
</feature>
<dbReference type="AlphaFoldDB" id="D3BB96"/>
<dbReference type="EMBL" id="ADBJ01000025">
    <property type="protein sequence ID" value="EFA81303.1"/>
    <property type="molecule type" value="Genomic_DNA"/>
</dbReference>
<dbReference type="OMA" id="IQIFEPE"/>
<gene>
    <name evidence="6" type="ORF">PPL_05282</name>
</gene>
<dbReference type="PANTHER" id="PTHR45738:SF5">
    <property type="entry name" value="POLYPHOSPHOINOSITIDE PHOSPHATASE"/>
    <property type="match status" value="1"/>
</dbReference>
<proteinExistence type="predicted"/>
<reference evidence="6 7" key="1">
    <citation type="journal article" date="2011" name="Genome Res.">
        <title>Phylogeny-wide analysis of social amoeba genomes highlights ancient origins for complex intercellular communication.</title>
        <authorList>
            <person name="Heidel A.J."/>
            <person name="Lawal H.M."/>
            <person name="Felder M."/>
            <person name="Schilde C."/>
            <person name="Helps N.R."/>
            <person name="Tunggal B."/>
            <person name="Rivero F."/>
            <person name="John U."/>
            <person name="Schleicher M."/>
            <person name="Eichinger L."/>
            <person name="Platzer M."/>
            <person name="Noegel A.A."/>
            <person name="Schaap P."/>
            <person name="Gloeckner G."/>
        </authorList>
    </citation>
    <scope>NUCLEOTIDE SEQUENCE [LARGE SCALE GENOMIC DNA]</scope>
    <source>
        <strain evidence="7">ATCC 26659 / Pp 5 / PN500</strain>
    </source>
</reference>
<dbReference type="InterPro" id="IPR043573">
    <property type="entry name" value="Fig4-like"/>
</dbReference>
<keyword evidence="7" id="KW-1185">Reference proteome</keyword>
<protein>
    <submittedName>
        <fullName evidence="6">Sac domain-containing inositol phosphatase 3</fullName>
    </submittedName>
</protein>
<dbReference type="STRING" id="670386.D3BB96"/>
<feature type="domain" description="SAC" evidence="5">
    <location>
        <begin position="215"/>
        <end position="579"/>
    </location>
</feature>
<dbReference type="RefSeq" id="XP_020433421.1">
    <property type="nucleotide sequence ID" value="XM_020576172.1"/>
</dbReference>
<dbReference type="PROSITE" id="PS50275">
    <property type="entry name" value="SAC"/>
    <property type="match status" value="1"/>
</dbReference>
<evidence type="ECO:0000256" key="3">
    <source>
        <dbReference type="ARBA" id="ARBA00023136"/>
    </source>
</evidence>
<keyword evidence="3" id="KW-0472">Membrane</keyword>
<dbReference type="PANTHER" id="PTHR45738">
    <property type="entry name" value="POLYPHOSPHOINOSITIDE PHOSPHATASE"/>
    <property type="match status" value="1"/>
</dbReference>
<feature type="compositionally biased region" description="Low complexity" evidence="4">
    <location>
        <begin position="1"/>
        <end position="39"/>
    </location>
</feature>
<feature type="compositionally biased region" description="Polar residues" evidence="4">
    <location>
        <begin position="792"/>
        <end position="803"/>
    </location>
</feature>
<evidence type="ECO:0000256" key="1">
    <source>
        <dbReference type="ARBA" id="ARBA00004308"/>
    </source>
</evidence>
<comment type="caution">
    <text evidence="6">The sequence shown here is derived from an EMBL/GenBank/DDBJ whole genome shotgun (WGS) entry which is preliminary data.</text>
</comment>
<dbReference type="Proteomes" id="UP000001396">
    <property type="component" value="Unassembled WGS sequence"/>
</dbReference>
<dbReference type="GeneID" id="31360767"/>
<dbReference type="Pfam" id="PF02383">
    <property type="entry name" value="Syja_N"/>
    <property type="match status" value="1"/>
</dbReference>
<feature type="region of interest" description="Disordered" evidence="4">
    <location>
        <begin position="1"/>
        <end position="40"/>
    </location>
</feature>
<keyword evidence="2" id="KW-0378">Hydrolase</keyword>